<gene>
    <name evidence="1" type="ORF">GGR28_000720</name>
</gene>
<dbReference type="EMBL" id="JACIFF010000001">
    <property type="protein sequence ID" value="MBB4078119.1"/>
    <property type="molecule type" value="Genomic_DNA"/>
</dbReference>
<reference evidence="1 2" key="1">
    <citation type="submission" date="2020-08" db="EMBL/GenBank/DDBJ databases">
        <title>Genomic Encyclopedia of Type Strains, Phase IV (KMG-IV): sequencing the most valuable type-strain genomes for metagenomic binning, comparative biology and taxonomic classification.</title>
        <authorList>
            <person name="Goeker M."/>
        </authorList>
    </citation>
    <scope>NUCLEOTIDE SEQUENCE [LARGE SCALE GENOMIC DNA]</scope>
    <source>
        <strain evidence="1 2">DSM 105137</strain>
    </source>
</reference>
<evidence type="ECO:0000313" key="2">
    <source>
        <dbReference type="Proteomes" id="UP000576209"/>
    </source>
</evidence>
<organism evidence="1 2">
    <name type="scientific">Neolewinella aquimaris</name>
    <dbReference type="NCBI Taxonomy" id="1835722"/>
    <lineage>
        <taxon>Bacteria</taxon>
        <taxon>Pseudomonadati</taxon>
        <taxon>Bacteroidota</taxon>
        <taxon>Saprospiria</taxon>
        <taxon>Saprospirales</taxon>
        <taxon>Lewinellaceae</taxon>
        <taxon>Neolewinella</taxon>
    </lineage>
</organism>
<dbReference type="Proteomes" id="UP000576209">
    <property type="component" value="Unassembled WGS sequence"/>
</dbReference>
<accession>A0A840E8J5</accession>
<name>A0A840E8J5_9BACT</name>
<keyword evidence="2" id="KW-1185">Reference proteome</keyword>
<sequence length="38" mass="4252">MRIIPIAAGNEVDRAVLATFNPTRKLVENGLWQRRASS</sequence>
<proteinExistence type="predicted"/>
<comment type="caution">
    <text evidence="1">The sequence shown here is derived from an EMBL/GenBank/DDBJ whole genome shotgun (WGS) entry which is preliminary data.</text>
</comment>
<evidence type="ECO:0000313" key="1">
    <source>
        <dbReference type="EMBL" id="MBB4078119.1"/>
    </source>
</evidence>
<protein>
    <submittedName>
        <fullName evidence="1">Uncharacterized protein</fullName>
    </submittedName>
</protein>
<dbReference type="AlphaFoldDB" id="A0A840E8J5"/>